<organism evidence="1 2">
    <name type="scientific">Metabacillus hrfriensis</name>
    <dbReference type="NCBI Taxonomy" id="3048891"/>
    <lineage>
        <taxon>Bacteria</taxon>
        <taxon>Bacillati</taxon>
        <taxon>Bacillota</taxon>
        <taxon>Bacilli</taxon>
        <taxon>Bacillales</taxon>
        <taxon>Bacillaceae</taxon>
        <taxon>Metabacillus</taxon>
    </lineage>
</organism>
<dbReference type="EMBL" id="CP126116">
    <property type="protein sequence ID" value="WHZ56069.1"/>
    <property type="molecule type" value="Genomic_DNA"/>
</dbReference>
<reference evidence="2" key="1">
    <citation type="journal article" date="2025" name="Aquaculture">
        <title>Assessment of the bioflocculant production and safety properties of Metabacillus hrfriensis sp. nov. based on phenotypic and whole-genome sequencing analysis.</title>
        <authorList>
            <person name="Zhang R."/>
            <person name="Zhao Z."/>
            <person name="Luo L."/>
            <person name="Wang S."/>
            <person name="Guo K."/>
            <person name="Xu W."/>
        </authorList>
    </citation>
    <scope>NUCLEOTIDE SEQUENCE [LARGE SCALE GENOMIC DNA]</scope>
    <source>
        <strain evidence="2">CT-WN-B3</strain>
    </source>
</reference>
<dbReference type="Proteomes" id="UP001226091">
    <property type="component" value="Chromosome"/>
</dbReference>
<evidence type="ECO:0000313" key="2">
    <source>
        <dbReference type="Proteomes" id="UP001226091"/>
    </source>
</evidence>
<gene>
    <name evidence="1" type="ORF">QLQ22_15290</name>
</gene>
<sequence>MSIKIRFLLSYIGVIVVSIILCLAAGFLMLFTVTGDANSVEHLFKKTYIQKPLTTEEESTFLDLKLLAKKDPNTLLNTNELQNIKQVGIDIAVRKGGEIVYSTDEQNREKLQRFLPEFEEININTRDTIRIDDRFYTYVKFDFYFEDGEQGSIFVLRKASSVAELTRELFPLLLILLVILFVLIIGLLNYLVSRSIIKPVSFLKQAADRIKSGDLDFKVTPASNDEVGQLHLAFEEMRIRLKESTELQIKYEENRKELLSNISHDLKTPITSIIGYVEGIRDGVANTPEKTAKYLSTISLKARDLDSLIDELFLFSKLDLKREPFFFEKVDLVPFIKDISEEVQFDLQPHGIQLDASIIAPSLIVTADREKIKRVMMNIIQNSVKFLDKDEKKIAISLQENNEDVMVIITDNGQGIDPEALPFVFDRFYRSELSRNTATGGSGLGLSIAKQIIHAHGGIIEADSNLGEGTSVYFTLKKGDHRETDFAD</sequence>
<accession>A0ACD4R6H8</accession>
<proteinExistence type="predicted"/>
<name>A0ACD4R6H8_9BACI</name>
<protein>
    <submittedName>
        <fullName evidence="1">HAMP domain-containing sensor histidine kinase</fullName>
    </submittedName>
</protein>
<keyword evidence="1" id="KW-0808">Transferase</keyword>
<keyword evidence="2" id="KW-1185">Reference proteome</keyword>
<evidence type="ECO:0000313" key="1">
    <source>
        <dbReference type="EMBL" id="WHZ56069.1"/>
    </source>
</evidence>
<keyword evidence="1" id="KW-0418">Kinase</keyword>